<evidence type="ECO:0000256" key="1">
    <source>
        <dbReference type="SAM" id="MobiDB-lite"/>
    </source>
</evidence>
<organism evidence="2 3">
    <name type="scientific">Winogradskyella echinorum</name>
    <dbReference type="NCBI Taxonomy" id="538189"/>
    <lineage>
        <taxon>Bacteria</taxon>
        <taxon>Pseudomonadati</taxon>
        <taxon>Bacteroidota</taxon>
        <taxon>Flavobacteriia</taxon>
        <taxon>Flavobacteriales</taxon>
        <taxon>Flavobacteriaceae</taxon>
        <taxon>Winogradskyella</taxon>
    </lineage>
</organism>
<evidence type="ECO:0000313" key="2">
    <source>
        <dbReference type="EMBL" id="MBC3846610.1"/>
    </source>
</evidence>
<dbReference type="Proteomes" id="UP000607435">
    <property type="component" value="Unassembled WGS sequence"/>
</dbReference>
<comment type="caution">
    <text evidence="2">The sequence shown here is derived from an EMBL/GenBank/DDBJ whole genome shotgun (WGS) entry which is preliminary data.</text>
</comment>
<keyword evidence="3" id="KW-1185">Reference proteome</keyword>
<evidence type="ECO:0000313" key="3">
    <source>
        <dbReference type="Proteomes" id="UP000607435"/>
    </source>
</evidence>
<dbReference type="RefSeq" id="WP_186845722.1">
    <property type="nucleotide sequence ID" value="NZ_JACOME010000002.1"/>
</dbReference>
<feature type="region of interest" description="Disordered" evidence="1">
    <location>
        <begin position="137"/>
        <end position="159"/>
    </location>
</feature>
<feature type="compositionally biased region" description="Basic residues" evidence="1">
    <location>
        <begin position="143"/>
        <end position="159"/>
    </location>
</feature>
<evidence type="ECO:0008006" key="4">
    <source>
        <dbReference type="Google" id="ProtNLM"/>
    </source>
</evidence>
<reference evidence="2 3" key="1">
    <citation type="submission" date="2020-08" db="EMBL/GenBank/DDBJ databases">
        <title>Winogradskyella ouciana sp. nov., isolated from the hadal seawater of the Mariana Trench.</title>
        <authorList>
            <person name="He X."/>
        </authorList>
    </citation>
    <scope>NUCLEOTIDE SEQUENCE [LARGE SCALE GENOMIC DNA]</scope>
    <source>
        <strain evidence="2 3">KCTC 22026</strain>
    </source>
</reference>
<name>A0ABR6Y1I3_9FLAO</name>
<sequence>MKKSILIVFAILLGLNVYSQIGRNMNDRIPRTTREPTEKDIAKRDRMVKERKDKFIANFLTTLEADDFQKEIIKQYLNSFSDAKIAIFKTKFEHTLDREAAIKKLEETHFVELKELISEGDMDKIKVMITGGFDEKEVEKENKKKKKRKKKKKSKKDEG</sequence>
<protein>
    <recommendedName>
        <fullName evidence="4">LTXXQ motif family protein</fullName>
    </recommendedName>
</protein>
<proteinExistence type="predicted"/>
<gene>
    <name evidence="2" type="ORF">H6H04_09485</name>
</gene>
<accession>A0ABR6Y1I3</accession>
<dbReference type="EMBL" id="JACOME010000002">
    <property type="protein sequence ID" value="MBC3846610.1"/>
    <property type="molecule type" value="Genomic_DNA"/>
</dbReference>